<gene>
    <name evidence="1" type="ORF">UT24_C0012G0040</name>
</gene>
<evidence type="ECO:0000313" key="1">
    <source>
        <dbReference type="EMBL" id="KKR00418.1"/>
    </source>
</evidence>
<evidence type="ECO:0008006" key="3">
    <source>
        <dbReference type="Google" id="ProtNLM"/>
    </source>
</evidence>
<dbReference type="Proteomes" id="UP000033881">
    <property type="component" value="Unassembled WGS sequence"/>
</dbReference>
<sequence>MIKKFLLLLILFLAVGFVLSLPRIIKIREVVCLSQYGECSEIIQKELSKEKGKSYYASKRNIKAYLEDNILVRQYSISFKLPPRIEVKLLLQKPKFAIAKKDEKLISLVSEEGDVLEVAQVSSLPRLIIEENPPDIGKKVSPNILFSLNIVLELTNDIKLTSSFMEGEKLVIEVDGGPTVIFPVEGDRDLLLGSFVLITNELKKSGSETSFPDVSKKVVDLRFKNPVIK</sequence>
<organism evidence="1 2">
    <name type="scientific">Candidatus Woesebacteria bacterium GW2011_GWB1_39_12</name>
    <dbReference type="NCBI Taxonomy" id="1618574"/>
    <lineage>
        <taxon>Bacteria</taxon>
        <taxon>Candidatus Woeseibacteriota</taxon>
    </lineage>
</organism>
<evidence type="ECO:0000313" key="2">
    <source>
        <dbReference type="Proteomes" id="UP000033881"/>
    </source>
</evidence>
<reference evidence="1 2" key="1">
    <citation type="journal article" date="2015" name="Nature">
        <title>rRNA introns, odd ribosomes, and small enigmatic genomes across a large radiation of phyla.</title>
        <authorList>
            <person name="Brown C.T."/>
            <person name="Hug L.A."/>
            <person name="Thomas B.C."/>
            <person name="Sharon I."/>
            <person name="Castelle C.J."/>
            <person name="Singh A."/>
            <person name="Wilkins M.J."/>
            <person name="Williams K.H."/>
            <person name="Banfield J.F."/>
        </authorList>
    </citation>
    <scope>NUCLEOTIDE SEQUENCE [LARGE SCALE GENOMIC DNA]</scope>
</reference>
<proteinExistence type="predicted"/>
<dbReference type="STRING" id="1618574.UT24_C0012G0040"/>
<accession>A0A0G0MB36</accession>
<protein>
    <recommendedName>
        <fullName evidence="3">POTRA domain-containing protein</fullName>
    </recommendedName>
</protein>
<dbReference type="EMBL" id="LBWB01000012">
    <property type="protein sequence ID" value="KKR00418.1"/>
    <property type="molecule type" value="Genomic_DNA"/>
</dbReference>
<comment type="caution">
    <text evidence="1">The sequence shown here is derived from an EMBL/GenBank/DDBJ whole genome shotgun (WGS) entry which is preliminary data.</text>
</comment>
<dbReference type="AlphaFoldDB" id="A0A0G0MB36"/>
<name>A0A0G0MB36_9BACT</name>